<comment type="caution">
    <text evidence="3">The sequence shown here is derived from an EMBL/GenBank/DDBJ whole genome shotgun (WGS) entry which is preliminary data.</text>
</comment>
<feature type="compositionally biased region" description="Basic and acidic residues" evidence="1">
    <location>
        <begin position="322"/>
        <end position="332"/>
    </location>
</feature>
<dbReference type="NCBIfam" id="NF037935">
    <property type="entry name" value="holdfast_HfaB"/>
    <property type="match status" value="1"/>
</dbReference>
<gene>
    <name evidence="3" type="primary">hfaB</name>
    <name evidence="3" type="ORF">GCM10011503_30240</name>
</gene>
<feature type="chain" id="PRO_5046337239" evidence="2">
    <location>
        <begin position="18"/>
        <end position="332"/>
    </location>
</feature>
<dbReference type="Proteomes" id="UP000628854">
    <property type="component" value="Unassembled WGS sequence"/>
</dbReference>
<dbReference type="InterPro" id="IPR049861">
    <property type="entry name" value="Holdfast_HfaB"/>
</dbReference>
<feature type="signal peptide" evidence="2">
    <location>
        <begin position="1"/>
        <end position="17"/>
    </location>
</feature>
<evidence type="ECO:0000313" key="3">
    <source>
        <dbReference type="EMBL" id="GGB79318.1"/>
    </source>
</evidence>
<evidence type="ECO:0000313" key="4">
    <source>
        <dbReference type="Proteomes" id="UP000628854"/>
    </source>
</evidence>
<organism evidence="3 4">
    <name type="scientific">Henriciella pelagia</name>
    <dbReference type="NCBI Taxonomy" id="1977912"/>
    <lineage>
        <taxon>Bacteria</taxon>
        <taxon>Pseudomonadati</taxon>
        <taxon>Pseudomonadota</taxon>
        <taxon>Alphaproteobacteria</taxon>
        <taxon>Hyphomonadales</taxon>
        <taxon>Hyphomonadaceae</taxon>
        <taxon>Henriciella</taxon>
    </lineage>
</organism>
<keyword evidence="2" id="KW-0732">Signal</keyword>
<keyword evidence="4" id="KW-1185">Reference proteome</keyword>
<proteinExistence type="predicted"/>
<dbReference type="Gene3D" id="3.40.50.10610">
    <property type="entry name" value="ABC-type transport auxiliary lipoprotein component"/>
    <property type="match status" value="1"/>
</dbReference>
<protein>
    <submittedName>
        <fullName evidence="3">Transcriptional regulator</fullName>
    </submittedName>
</protein>
<dbReference type="InterPro" id="IPR005534">
    <property type="entry name" value="Curli_assmbl/transp-comp_CsgG"/>
</dbReference>
<dbReference type="Pfam" id="PF03783">
    <property type="entry name" value="CsgG"/>
    <property type="match status" value="1"/>
</dbReference>
<accession>A0ABQ1JVG8</accession>
<evidence type="ECO:0000256" key="2">
    <source>
        <dbReference type="SAM" id="SignalP"/>
    </source>
</evidence>
<dbReference type="EMBL" id="BMKF01000002">
    <property type="protein sequence ID" value="GGB79318.1"/>
    <property type="molecule type" value="Genomic_DNA"/>
</dbReference>
<dbReference type="RefSeq" id="WP_084393361.1">
    <property type="nucleotide sequence ID" value="NZ_BMKF01000002.1"/>
</dbReference>
<sequence>MINLTTLFGLGRAKASAAVLASAMLATGCVSPVAGSNGLYTKPIGNAPVTANPTPYSEGLVCMGHYARQSNYRAPRIAVGRILDYTGKADIEGGRRVTQGASLMAISAFAKSGARLVERFDTSVSELELKYANNKLIGDDIPEDFRKITAGSIPGSDYYLVGGITELNYNIRSVGGDAFVGDLDAMDTKGSIGAKLYVINVGLDLRLVETESLEVVDVISYQKQIIGREVSLGIFDFANGNVFDVGVGGRAQEPIQLAIRSVVERAVLEMMANLYAVPSGDVCAQTAGAISTNSVTGDFVPRGAPLEEYNGPSREVASNWHSKRDTSLRGRN</sequence>
<name>A0ABQ1JVG8_9PROT</name>
<feature type="region of interest" description="Disordered" evidence="1">
    <location>
        <begin position="306"/>
        <end position="332"/>
    </location>
</feature>
<evidence type="ECO:0000256" key="1">
    <source>
        <dbReference type="SAM" id="MobiDB-lite"/>
    </source>
</evidence>
<reference evidence="4" key="1">
    <citation type="journal article" date="2019" name="Int. J. Syst. Evol. Microbiol.">
        <title>The Global Catalogue of Microorganisms (GCM) 10K type strain sequencing project: providing services to taxonomists for standard genome sequencing and annotation.</title>
        <authorList>
            <consortium name="The Broad Institute Genomics Platform"/>
            <consortium name="The Broad Institute Genome Sequencing Center for Infectious Disease"/>
            <person name="Wu L."/>
            <person name="Ma J."/>
        </authorList>
    </citation>
    <scope>NUCLEOTIDE SEQUENCE [LARGE SCALE GENOMIC DNA]</scope>
    <source>
        <strain evidence="4">CGMCC 1.15928</strain>
    </source>
</reference>